<keyword evidence="2" id="KW-0808">Transferase</keyword>
<dbReference type="PANTHER" id="PTHR33990">
    <property type="entry name" value="PROTEIN YJDN-RELATED"/>
    <property type="match status" value="1"/>
</dbReference>
<dbReference type="Pfam" id="PF06983">
    <property type="entry name" value="3-dmu-9_3-mt"/>
    <property type="match status" value="2"/>
</dbReference>
<proteinExistence type="predicted"/>
<dbReference type="EMBL" id="QGTR01000001">
    <property type="protein sequence ID" value="PWW03360.1"/>
    <property type="molecule type" value="Genomic_DNA"/>
</dbReference>
<dbReference type="SUPFAM" id="SSF54593">
    <property type="entry name" value="Glyoxalase/Bleomycin resistance protein/Dihydroxybiphenyl dioxygenase"/>
    <property type="match status" value="2"/>
</dbReference>
<evidence type="ECO:0000259" key="1">
    <source>
        <dbReference type="Pfam" id="PF06983"/>
    </source>
</evidence>
<feature type="domain" description="PhnB-like" evidence="1">
    <location>
        <begin position="11"/>
        <end position="137"/>
    </location>
</feature>
<evidence type="ECO:0000313" key="3">
    <source>
        <dbReference type="Proteomes" id="UP000246352"/>
    </source>
</evidence>
<evidence type="ECO:0000313" key="2">
    <source>
        <dbReference type="EMBL" id="PWW03360.1"/>
    </source>
</evidence>
<reference evidence="2 3" key="1">
    <citation type="submission" date="2018-05" db="EMBL/GenBank/DDBJ databases">
        <title>Genomic Encyclopedia of Type Strains, Phase IV (KMG-IV): sequencing the most valuable type-strain genomes for metagenomic binning, comparative biology and taxonomic classification.</title>
        <authorList>
            <person name="Goeker M."/>
        </authorList>
    </citation>
    <scope>NUCLEOTIDE SEQUENCE [LARGE SCALE GENOMIC DNA]</scope>
    <source>
        <strain evidence="2 3">DSM 16791</strain>
    </source>
</reference>
<name>A0A317PVB0_9HYPH</name>
<dbReference type="GO" id="GO:0032259">
    <property type="term" value="P:methylation"/>
    <property type="evidence" value="ECO:0007669"/>
    <property type="project" value="UniProtKB-KW"/>
</dbReference>
<dbReference type="OrthoDB" id="9806473at2"/>
<keyword evidence="2" id="KW-0830">Ubiquinone</keyword>
<dbReference type="AlphaFoldDB" id="A0A317PVB0"/>
<dbReference type="Gene3D" id="3.30.720.110">
    <property type="match status" value="1"/>
</dbReference>
<dbReference type="RefSeq" id="WP_110029936.1">
    <property type="nucleotide sequence ID" value="NZ_QGTR01000001.1"/>
</dbReference>
<keyword evidence="3" id="KW-1185">Reference proteome</keyword>
<gene>
    <name evidence="2" type="ORF">DFR52_10140</name>
</gene>
<dbReference type="InterPro" id="IPR029068">
    <property type="entry name" value="Glyas_Bleomycin-R_OHBP_Dase"/>
</dbReference>
<dbReference type="GO" id="GO:0008168">
    <property type="term" value="F:methyltransferase activity"/>
    <property type="evidence" value="ECO:0007669"/>
    <property type="project" value="UniProtKB-KW"/>
</dbReference>
<sequence>MSESEDQSRRKIVPFIWYDSEAEGAARLYTSLFPGGRITQVSHYRGEGEHIHGQPAGKVMTVGFELDGQAFCGINGGPVFRPNPSISFFVHLDSHDKVDALWAGLVDGGQVLMALDAYPWSTRYGWLSDRYGVSWQIAAWDRAAERQSIIPSLMFTGDRDGRAAEAIDLYTSVFPNSARGAVRYRQTGDGQPRDSVLHGRFTLFGQSFSIMDGDGPHDFTFNEGVSLMVSCEDQAELDGYWAALTADGGSDMRCGWVRDRFGVFWQLVPTALPRLMTSPDRALASRVTQAMLTMNRIDIATLEAAARGE</sequence>
<organism evidence="2 3">
    <name type="scientific">Hoeflea marina</name>
    <dbReference type="NCBI Taxonomy" id="274592"/>
    <lineage>
        <taxon>Bacteria</taxon>
        <taxon>Pseudomonadati</taxon>
        <taxon>Pseudomonadota</taxon>
        <taxon>Alphaproteobacteria</taxon>
        <taxon>Hyphomicrobiales</taxon>
        <taxon>Rhizobiaceae</taxon>
        <taxon>Hoeflea</taxon>
    </lineage>
</organism>
<protein>
    <submittedName>
        <fullName evidence="2">Putative 3-demethylubiquinone-9 3-methyltransferase (Glyoxalase superfamily)</fullName>
    </submittedName>
</protein>
<dbReference type="Gene3D" id="3.10.180.10">
    <property type="entry name" value="2,3-Dihydroxybiphenyl 1,2-Dioxygenase, domain 1"/>
    <property type="match status" value="1"/>
</dbReference>
<dbReference type="CDD" id="cd06588">
    <property type="entry name" value="PhnB_like"/>
    <property type="match status" value="2"/>
</dbReference>
<dbReference type="Gene3D" id="3.30.720.100">
    <property type="match status" value="1"/>
</dbReference>
<keyword evidence="2" id="KW-0489">Methyltransferase</keyword>
<accession>A0A317PVB0</accession>
<feature type="domain" description="PhnB-like" evidence="1">
    <location>
        <begin position="147"/>
        <end position="268"/>
    </location>
</feature>
<dbReference type="PANTHER" id="PTHR33990:SF2">
    <property type="entry name" value="PHNB-LIKE DOMAIN-CONTAINING PROTEIN"/>
    <property type="match status" value="1"/>
</dbReference>
<dbReference type="Proteomes" id="UP000246352">
    <property type="component" value="Unassembled WGS sequence"/>
</dbReference>
<comment type="caution">
    <text evidence="2">The sequence shown here is derived from an EMBL/GenBank/DDBJ whole genome shotgun (WGS) entry which is preliminary data.</text>
</comment>
<dbReference type="InterPro" id="IPR028973">
    <property type="entry name" value="PhnB-like"/>
</dbReference>